<sequence length="45" mass="4977">MDKNVLKYFKNISGSLFVFAGALLISFSSIFVASVNLEPNCKCFL</sequence>
<protein>
    <submittedName>
        <fullName evidence="2">Uncharacterized protein</fullName>
    </submittedName>
</protein>
<dbReference type="EMBL" id="GU474948">
    <property type="protein sequence ID" value="ADI20903.1"/>
    <property type="molecule type" value="Genomic_DNA"/>
</dbReference>
<organism evidence="2">
    <name type="scientific">uncultured gamma proteobacterium EB080_L93H08</name>
    <dbReference type="NCBI Taxonomy" id="710973"/>
    <lineage>
        <taxon>Bacteria</taxon>
        <taxon>Pseudomonadati</taxon>
        <taxon>Pseudomonadota</taxon>
        <taxon>Gammaproteobacteria</taxon>
        <taxon>environmental samples</taxon>
    </lineage>
</organism>
<reference evidence="2" key="1">
    <citation type="journal article" date="2011" name="Environ. Microbiol.">
        <title>Time-series analyses of Monterey Bay coastal microbial picoplankton using a 'genome proxy' microarray.</title>
        <authorList>
            <person name="Rich V.I."/>
            <person name="Pham V.D."/>
            <person name="Eppley J."/>
            <person name="Shi Y."/>
            <person name="DeLong E.F."/>
        </authorList>
    </citation>
    <scope>NUCLEOTIDE SEQUENCE</scope>
</reference>
<keyword evidence="1" id="KW-0472">Membrane</keyword>
<dbReference type="AlphaFoldDB" id="E0Y2L2"/>
<keyword evidence="1" id="KW-0812">Transmembrane</keyword>
<evidence type="ECO:0000313" key="2">
    <source>
        <dbReference type="EMBL" id="ADI20903.1"/>
    </source>
</evidence>
<name>E0Y2L2_9GAMM</name>
<keyword evidence="1" id="KW-1133">Transmembrane helix</keyword>
<feature type="transmembrane region" description="Helical" evidence="1">
    <location>
        <begin position="12"/>
        <end position="33"/>
    </location>
</feature>
<proteinExistence type="predicted"/>
<evidence type="ECO:0000256" key="1">
    <source>
        <dbReference type="SAM" id="Phobius"/>
    </source>
</evidence>
<accession>E0Y2L2</accession>